<accession>A0A656GJ01</accession>
<comment type="caution">
    <text evidence="3">The sequence shown here is derived from an EMBL/GenBank/DDBJ whole genome shotgun (WGS) entry which is preliminary data.</text>
</comment>
<dbReference type="EMBL" id="AEAG01001370">
    <property type="protein sequence ID" value="EGH25489.1"/>
    <property type="molecule type" value="Genomic_DNA"/>
</dbReference>
<feature type="non-terminal residue" evidence="3">
    <location>
        <position position="209"/>
    </location>
</feature>
<dbReference type="AlphaFoldDB" id="A0A656GJ01"/>
<protein>
    <submittedName>
        <fullName evidence="3">Chromosome segregation protein SMC</fullName>
    </submittedName>
</protein>
<evidence type="ECO:0000313" key="4">
    <source>
        <dbReference type="Proteomes" id="UP000003465"/>
    </source>
</evidence>
<gene>
    <name evidence="3" type="ORF">PSYMO_30363</name>
</gene>
<evidence type="ECO:0000256" key="2">
    <source>
        <dbReference type="SAM" id="MobiDB-lite"/>
    </source>
</evidence>
<feature type="compositionally biased region" description="Low complexity" evidence="2">
    <location>
        <begin position="185"/>
        <end position="198"/>
    </location>
</feature>
<feature type="coiled-coil region" evidence="1">
    <location>
        <begin position="128"/>
        <end position="162"/>
    </location>
</feature>
<sequence length="209" mass="23206">MPHSTPKNFSLIAAIDLGSNSFHMVVAKANQGEIRILERLGEKVQLAAGIDEERQLKAQLSALRWQALNDLVGQREAVIGNQEIGFEALVADQRSADASIERLRDGHHDLSERFNLVQGRFYSVGGDIARVEQSIQHGQQRLRQLQDDLREAERARQETESHLGHDTTLLATLGEELEMLEPEQEMTSAAAEESASALEDAEAAMQGWQ</sequence>
<feature type="region of interest" description="Disordered" evidence="2">
    <location>
        <begin position="183"/>
        <end position="209"/>
    </location>
</feature>
<proteinExistence type="predicted"/>
<dbReference type="Gene3D" id="3.30.420.40">
    <property type="match status" value="1"/>
</dbReference>
<organism evidence="3 4">
    <name type="scientific">Pseudomonas amygdali pv. mori str. 301020</name>
    <dbReference type="NCBI Taxonomy" id="629261"/>
    <lineage>
        <taxon>Bacteria</taxon>
        <taxon>Pseudomonadati</taxon>
        <taxon>Pseudomonadota</taxon>
        <taxon>Gammaproteobacteria</taxon>
        <taxon>Pseudomonadales</taxon>
        <taxon>Pseudomonadaceae</taxon>
        <taxon>Pseudomonas</taxon>
        <taxon>Pseudomonas amygdali</taxon>
    </lineage>
</organism>
<dbReference type="SUPFAM" id="SSF53067">
    <property type="entry name" value="Actin-like ATPase domain"/>
    <property type="match status" value="1"/>
</dbReference>
<reference evidence="3 4" key="1">
    <citation type="journal article" date="2011" name="PLoS Pathog.">
        <title>Dynamic evolution of pathogenicity revealed by sequencing and comparative genomics of 19 Pseudomonas syringae isolates.</title>
        <authorList>
            <person name="Baltrus D.A."/>
            <person name="Nishimura M.T."/>
            <person name="Romanchuk A."/>
            <person name="Chang J.H."/>
            <person name="Mukhtar M.S."/>
            <person name="Cherkis K."/>
            <person name="Roach J."/>
            <person name="Grant S.R."/>
            <person name="Jones C.D."/>
            <person name="Dangl J.L."/>
        </authorList>
    </citation>
    <scope>NUCLEOTIDE SEQUENCE [LARGE SCALE GENOMIC DNA]</scope>
    <source>
        <strain evidence="3 4">301020</strain>
    </source>
</reference>
<dbReference type="Proteomes" id="UP000003465">
    <property type="component" value="Unassembled WGS sequence"/>
</dbReference>
<dbReference type="InterPro" id="IPR043129">
    <property type="entry name" value="ATPase_NBD"/>
</dbReference>
<evidence type="ECO:0000313" key="3">
    <source>
        <dbReference type="EMBL" id="EGH25489.1"/>
    </source>
</evidence>
<name>A0A656GJ01_PSEA0</name>
<keyword evidence="1" id="KW-0175">Coiled coil</keyword>
<evidence type="ECO:0000256" key="1">
    <source>
        <dbReference type="SAM" id="Coils"/>
    </source>
</evidence>